<dbReference type="EMBL" id="MGJV01000035">
    <property type="protein sequence ID" value="OGN13826.1"/>
    <property type="molecule type" value="Genomic_DNA"/>
</dbReference>
<gene>
    <name evidence="1" type="ORF">A3J47_03795</name>
</gene>
<dbReference type="AlphaFoldDB" id="A0A1F8FMX9"/>
<protein>
    <submittedName>
        <fullName evidence="1">Uncharacterized protein</fullName>
    </submittedName>
</protein>
<dbReference type="Proteomes" id="UP000176581">
    <property type="component" value="Unassembled WGS sequence"/>
</dbReference>
<comment type="caution">
    <text evidence="1">The sequence shown here is derived from an EMBL/GenBank/DDBJ whole genome shotgun (WGS) entry which is preliminary data.</text>
</comment>
<name>A0A1F8FMX9_9BACT</name>
<evidence type="ECO:0000313" key="1">
    <source>
        <dbReference type="EMBL" id="OGN13826.1"/>
    </source>
</evidence>
<proteinExistence type="predicted"/>
<sequence>MISDEALEEYKKIYKEEFGEYISDEKTLELAINLLNIMNVVYRPIKREWLKDLDEQDNRVNKAFDILFNEVEKNKYELDKTKLD</sequence>
<organism evidence="1 2">
    <name type="scientific">Candidatus Yanofskybacteria bacterium RIFCSPHIGHO2_02_FULL_43_22</name>
    <dbReference type="NCBI Taxonomy" id="1802681"/>
    <lineage>
        <taxon>Bacteria</taxon>
        <taxon>Candidatus Yanofskyibacteriota</taxon>
    </lineage>
</organism>
<accession>A0A1F8FMX9</accession>
<reference evidence="1 2" key="1">
    <citation type="journal article" date="2016" name="Nat. Commun.">
        <title>Thousands of microbial genomes shed light on interconnected biogeochemical processes in an aquifer system.</title>
        <authorList>
            <person name="Anantharaman K."/>
            <person name="Brown C.T."/>
            <person name="Hug L.A."/>
            <person name="Sharon I."/>
            <person name="Castelle C.J."/>
            <person name="Probst A.J."/>
            <person name="Thomas B.C."/>
            <person name="Singh A."/>
            <person name="Wilkins M.J."/>
            <person name="Karaoz U."/>
            <person name="Brodie E.L."/>
            <person name="Williams K.H."/>
            <person name="Hubbard S.S."/>
            <person name="Banfield J.F."/>
        </authorList>
    </citation>
    <scope>NUCLEOTIDE SEQUENCE [LARGE SCALE GENOMIC DNA]</scope>
</reference>
<evidence type="ECO:0000313" key="2">
    <source>
        <dbReference type="Proteomes" id="UP000176581"/>
    </source>
</evidence>